<dbReference type="EMBL" id="JAANYQ010000011">
    <property type="protein sequence ID" value="KAF4121876.1"/>
    <property type="molecule type" value="Genomic_DNA"/>
</dbReference>
<feature type="region of interest" description="Disordered" evidence="1">
    <location>
        <begin position="268"/>
        <end position="292"/>
    </location>
</feature>
<feature type="transmembrane region" description="Helical" evidence="2">
    <location>
        <begin position="127"/>
        <end position="151"/>
    </location>
</feature>
<organism evidence="4 5">
    <name type="scientific">Geosmithia morbida</name>
    <dbReference type="NCBI Taxonomy" id="1094350"/>
    <lineage>
        <taxon>Eukaryota</taxon>
        <taxon>Fungi</taxon>
        <taxon>Dikarya</taxon>
        <taxon>Ascomycota</taxon>
        <taxon>Pezizomycotina</taxon>
        <taxon>Sordariomycetes</taxon>
        <taxon>Hypocreomycetidae</taxon>
        <taxon>Hypocreales</taxon>
        <taxon>Bionectriaceae</taxon>
        <taxon>Geosmithia</taxon>
    </lineage>
</organism>
<accession>A0A9P5D2V5</accession>
<protein>
    <submittedName>
        <fullName evidence="4">Integral membrane protein</fullName>
    </submittedName>
</protein>
<keyword evidence="2" id="KW-0472">Membrane</keyword>
<keyword evidence="2" id="KW-1133">Transmembrane helix</keyword>
<dbReference type="Pfam" id="PF24802">
    <property type="entry name" value="DUF7703"/>
    <property type="match status" value="1"/>
</dbReference>
<dbReference type="Proteomes" id="UP000749293">
    <property type="component" value="Unassembled WGS sequence"/>
</dbReference>
<evidence type="ECO:0000256" key="1">
    <source>
        <dbReference type="SAM" id="MobiDB-lite"/>
    </source>
</evidence>
<dbReference type="AlphaFoldDB" id="A0A9P5D2V5"/>
<evidence type="ECO:0000313" key="5">
    <source>
        <dbReference type="Proteomes" id="UP000749293"/>
    </source>
</evidence>
<keyword evidence="5" id="KW-1185">Reference proteome</keyword>
<dbReference type="PANTHER" id="PTHR37013:SF3">
    <property type="entry name" value="INTEGRAL MEMBRANE PROTEIN (AFU_ORTHOLOGUE AFUA_1G05950)"/>
    <property type="match status" value="1"/>
</dbReference>
<evidence type="ECO:0000256" key="2">
    <source>
        <dbReference type="SAM" id="Phobius"/>
    </source>
</evidence>
<dbReference type="RefSeq" id="XP_035320528.1">
    <property type="nucleotide sequence ID" value="XM_035463697.1"/>
</dbReference>
<feature type="transmembrane region" description="Helical" evidence="2">
    <location>
        <begin position="171"/>
        <end position="192"/>
    </location>
</feature>
<gene>
    <name evidence="4" type="ORF">GMORB2_1716</name>
</gene>
<dbReference type="OrthoDB" id="405906at2759"/>
<feature type="region of interest" description="Disordered" evidence="1">
    <location>
        <begin position="328"/>
        <end position="390"/>
    </location>
</feature>
<name>A0A9P5D2V5_9HYPO</name>
<reference evidence="4" key="1">
    <citation type="submission" date="2020-03" db="EMBL/GenBank/DDBJ databases">
        <title>Site-based positive gene gene selection in Geosmithia morbida across the United States reveals a broad range of putative effectors and factors for local host and environmental adapation.</title>
        <authorList>
            <person name="Onufrak A."/>
            <person name="Murdoch R.W."/>
            <person name="Gazis R."/>
            <person name="Huff M."/>
            <person name="Staton M."/>
            <person name="Klingeman W."/>
            <person name="Hadziabdic D."/>
        </authorList>
    </citation>
    <scope>NUCLEOTIDE SEQUENCE</scope>
    <source>
        <strain evidence="4">1262</strain>
    </source>
</reference>
<feature type="transmembrane region" description="Helical" evidence="2">
    <location>
        <begin position="213"/>
        <end position="232"/>
    </location>
</feature>
<comment type="caution">
    <text evidence="4">The sequence shown here is derived from an EMBL/GenBank/DDBJ whole genome shotgun (WGS) entry which is preliminary data.</text>
</comment>
<feature type="compositionally biased region" description="Acidic residues" evidence="1">
    <location>
        <begin position="330"/>
        <end position="340"/>
    </location>
</feature>
<sequence length="390" mass="44064">MATGTIDLTGLENGSTNNPLDTAKANLPLHMTVAAFTGIAWYNVLELNLAVYLTFRRRSGLYFWSVVSSIWGIAVHSSAFVLKLYGVVPQYGVTVTLITLGWYAMVTGQALVLYSRLHLVVGDVPRLVTAVLAMIVLNAVCMHVPMTVLTYGSNSPHWRDFVDGFRVMEKLQMSVFCVQEFAISAVYIWATLRFLGGPVWHRRHVRSVMLQLFWINVAIIAMDLAMLTMEYLGRYFLEAVMKGAIYSVKLKLEFAVLNQLMQIATSSRRRQRRAAHHHHRHHHHHQHRRLHHLDHAAASGRHAGLEGDGRPTSFRAWLKRFVPGPVATTSDDDVSDDDDNNNFISPSFFQSTNNNDDDNDEEIANSAPPPRRRHAVSPPYGRSRSIEQIR</sequence>
<dbReference type="PANTHER" id="PTHR37013">
    <property type="entry name" value="INTEGRAL MEMBRANE PROTEIN (AFU_ORTHOLOGUE AFUA_1G05950)-RELATED"/>
    <property type="match status" value="1"/>
</dbReference>
<keyword evidence="2" id="KW-0812">Transmembrane</keyword>
<proteinExistence type="predicted"/>
<dbReference type="InterPro" id="IPR056120">
    <property type="entry name" value="DUF7703"/>
</dbReference>
<feature type="transmembrane region" description="Helical" evidence="2">
    <location>
        <begin position="27"/>
        <end position="49"/>
    </location>
</feature>
<evidence type="ECO:0000313" key="4">
    <source>
        <dbReference type="EMBL" id="KAF4121876.1"/>
    </source>
</evidence>
<feature type="domain" description="DUF7703" evidence="3">
    <location>
        <begin position="31"/>
        <end position="266"/>
    </location>
</feature>
<evidence type="ECO:0000259" key="3">
    <source>
        <dbReference type="Pfam" id="PF24802"/>
    </source>
</evidence>
<feature type="compositionally biased region" description="Polar residues" evidence="1">
    <location>
        <begin position="343"/>
        <end position="352"/>
    </location>
</feature>
<dbReference type="GeneID" id="55967946"/>
<feature type="transmembrane region" description="Helical" evidence="2">
    <location>
        <begin position="91"/>
        <end position="115"/>
    </location>
</feature>
<feature type="transmembrane region" description="Helical" evidence="2">
    <location>
        <begin position="61"/>
        <end position="85"/>
    </location>
</feature>